<evidence type="ECO:0000313" key="2">
    <source>
        <dbReference type="Proteomes" id="UP000217696"/>
    </source>
</evidence>
<keyword evidence="2" id="KW-1185">Reference proteome</keyword>
<sequence length="51" mass="5990">MASIYAYKINYSGMTWAEVPVRYKADTERILREKYSWIDEQLNTLKDSVAA</sequence>
<dbReference type="KEGG" id="asoc:CB4_01816"/>
<evidence type="ECO:0000313" key="1">
    <source>
        <dbReference type="EMBL" id="BAU27642.1"/>
    </source>
</evidence>
<proteinExistence type="predicted"/>
<dbReference type="AlphaFoldDB" id="A0A0U5AV62"/>
<dbReference type="RefSeq" id="WP_157737893.1">
    <property type="nucleotide sequence ID" value="NZ_AP017312.1"/>
</dbReference>
<dbReference type="Proteomes" id="UP000217696">
    <property type="component" value="Chromosome"/>
</dbReference>
<accession>A0A0U5AV62</accession>
<organism evidence="1 2">
    <name type="scientific">Aneurinibacillus soli</name>
    <dbReference type="NCBI Taxonomy" id="1500254"/>
    <lineage>
        <taxon>Bacteria</taxon>
        <taxon>Bacillati</taxon>
        <taxon>Bacillota</taxon>
        <taxon>Bacilli</taxon>
        <taxon>Bacillales</taxon>
        <taxon>Paenibacillaceae</taxon>
        <taxon>Aneurinibacillus group</taxon>
        <taxon>Aneurinibacillus</taxon>
    </lineage>
</organism>
<protein>
    <submittedName>
        <fullName evidence="1">Uncharacterized protein</fullName>
    </submittedName>
</protein>
<reference evidence="1 2" key="1">
    <citation type="submission" date="2015-12" db="EMBL/GenBank/DDBJ databases">
        <title>Genome sequence of Aneurinibacillus soli.</title>
        <authorList>
            <person name="Lee J.S."/>
            <person name="Lee K.C."/>
            <person name="Kim K.K."/>
            <person name="Lee B.W."/>
        </authorList>
    </citation>
    <scope>NUCLEOTIDE SEQUENCE [LARGE SCALE GENOMIC DNA]</scope>
    <source>
        <strain evidence="1 2">CB4</strain>
    </source>
</reference>
<gene>
    <name evidence="1" type="ORF">CB4_01816</name>
</gene>
<name>A0A0U5AV62_9BACL</name>
<dbReference type="EMBL" id="AP017312">
    <property type="protein sequence ID" value="BAU27642.1"/>
    <property type="molecule type" value="Genomic_DNA"/>
</dbReference>